<dbReference type="Proteomes" id="UP000054166">
    <property type="component" value="Unassembled WGS sequence"/>
</dbReference>
<evidence type="ECO:0000313" key="1">
    <source>
        <dbReference type="EMBL" id="KIM84943.1"/>
    </source>
</evidence>
<organism evidence="1 2">
    <name type="scientific">Piloderma croceum (strain F 1598)</name>
    <dbReference type="NCBI Taxonomy" id="765440"/>
    <lineage>
        <taxon>Eukaryota</taxon>
        <taxon>Fungi</taxon>
        <taxon>Dikarya</taxon>
        <taxon>Basidiomycota</taxon>
        <taxon>Agaricomycotina</taxon>
        <taxon>Agaricomycetes</taxon>
        <taxon>Agaricomycetidae</taxon>
        <taxon>Atheliales</taxon>
        <taxon>Atheliaceae</taxon>
        <taxon>Piloderma</taxon>
    </lineage>
</organism>
<dbReference type="EMBL" id="KN832986">
    <property type="protein sequence ID" value="KIM84943.1"/>
    <property type="molecule type" value="Genomic_DNA"/>
</dbReference>
<accession>A0A0C3BF59</accession>
<name>A0A0C3BF59_PILCF</name>
<gene>
    <name evidence="1" type="ORF">PILCRDRAFT_376416</name>
</gene>
<proteinExistence type="predicted"/>
<reference evidence="2" key="2">
    <citation type="submission" date="2015-01" db="EMBL/GenBank/DDBJ databases">
        <title>Evolutionary Origins and Diversification of the Mycorrhizal Mutualists.</title>
        <authorList>
            <consortium name="DOE Joint Genome Institute"/>
            <consortium name="Mycorrhizal Genomics Consortium"/>
            <person name="Kohler A."/>
            <person name="Kuo A."/>
            <person name="Nagy L.G."/>
            <person name="Floudas D."/>
            <person name="Copeland A."/>
            <person name="Barry K.W."/>
            <person name="Cichocki N."/>
            <person name="Veneault-Fourrey C."/>
            <person name="LaButti K."/>
            <person name="Lindquist E.A."/>
            <person name="Lipzen A."/>
            <person name="Lundell T."/>
            <person name="Morin E."/>
            <person name="Murat C."/>
            <person name="Riley R."/>
            <person name="Ohm R."/>
            <person name="Sun H."/>
            <person name="Tunlid A."/>
            <person name="Henrissat B."/>
            <person name="Grigoriev I.V."/>
            <person name="Hibbett D.S."/>
            <person name="Martin F."/>
        </authorList>
    </citation>
    <scope>NUCLEOTIDE SEQUENCE [LARGE SCALE GENOMIC DNA]</scope>
    <source>
        <strain evidence="2">F 1598</strain>
    </source>
</reference>
<protein>
    <submittedName>
        <fullName evidence="1">Uncharacterized protein</fullName>
    </submittedName>
</protein>
<dbReference type="HOGENOM" id="CLU_2794816_0_0_1"/>
<dbReference type="InParanoid" id="A0A0C3BF59"/>
<keyword evidence="2" id="KW-1185">Reference proteome</keyword>
<reference evidence="1 2" key="1">
    <citation type="submission" date="2014-04" db="EMBL/GenBank/DDBJ databases">
        <authorList>
            <consortium name="DOE Joint Genome Institute"/>
            <person name="Kuo A."/>
            <person name="Tarkka M."/>
            <person name="Buscot F."/>
            <person name="Kohler A."/>
            <person name="Nagy L.G."/>
            <person name="Floudas D."/>
            <person name="Copeland A."/>
            <person name="Barry K.W."/>
            <person name="Cichocki N."/>
            <person name="Veneault-Fourrey C."/>
            <person name="LaButti K."/>
            <person name="Lindquist E.A."/>
            <person name="Lipzen A."/>
            <person name="Lundell T."/>
            <person name="Morin E."/>
            <person name="Murat C."/>
            <person name="Sun H."/>
            <person name="Tunlid A."/>
            <person name="Henrissat B."/>
            <person name="Grigoriev I.V."/>
            <person name="Hibbett D.S."/>
            <person name="Martin F."/>
            <person name="Nordberg H.P."/>
            <person name="Cantor M.N."/>
            <person name="Hua S.X."/>
        </authorList>
    </citation>
    <scope>NUCLEOTIDE SEQUENCE [LARGE SCALE GENOMIC DNA]</scope>
    <source>
        <strain evidence="1 2">F 1598</strain>
    </source>
</reference>
<sequence>MAPSFNLKWLPTPIPCITTLLAYLWKEMTMKTTTMNGTTANSMMKTTAKKTMTAVTVAAAASTLMRTT</sequence>
<dbReference type="AlphaFoldDB" id="A0A0C3BF59"/>
<evidence type="ECO:0000313" key="2">
    <source>
        <dbReference type="Proteomes" id="UP000054166"/>
    </source>
</evidence>